<evidence type="ECO:0000313" key="4">
    <source>
        <dbReference type="EMBL" id="MPM92930.1"/>
    </source>
</evidence>
<dbReference type="Gene3D" id="2.60.40.10">
    <property type="entry name" value="Immunoglobulins"/>
    <property type="match status" value="1"/>
</dbReference>
<organism evidence="4">
    <name type="scientific">bioreactor metagenome</name>
    <dbReference type="NCBI Taxonomy" id="1076179"/>
    <lineage>
        <taxon>unclassified sequences</taxon>
        <taxon>metagenomes</taxon>
        <taxon>ecological metagenomes</taxon>
    </lineage>
</organism>
<gene>
    <name evidence="4" type="ORF">SDC9_140066</name>
</gene>
<dbReference type="PANTHER" id="PTHR10343">
    <property type="entry name" value="5'-AMP-ACTIVATED PROTEIN KINASE , BETA SUBUNIT"/>
    <property type="match status" value="1"/>
</dbReference>
<dbReference type="CDD" id="cd02859">
    <property type="entry name" value="E_set_AMPKbeta_like_N"/>
    <property type="match status" value="1"/>
</dbReference>
<evidence type="ECO:0000256" key="1">
    <source>
        <dbReference type="ARBA" id="ARBA00010926"/>
    </source>
</evidence>
<dbReference type="EMBL" id="VSSQ01039804">
    <property type="protein sequence ID" value="MPM92930.1"/>
    <property type="molecule type" value="Genomic_DNA"/>
</dbReference>
<evidence type="ECO:0000256" key="2">
    <source>
        <dbReference type="SAM" id="MobiDB-lite"/>
    </source>
</evidence>
<dbReference type="InterPro" id="IPR013783">
    <property type="entry name" value="Ig-like_fold"/>
</dbReference>
<sequence>MTKKKELRCETKGNAPQDTSKRKRVVLTIDVGPGKNVSVAGNFNDWDPTAKQLNDKHGSGVYSCALLLKPGTYEYKFVIDGVWCVDTGNPHFAPNDLGTLNSVLIVE</sequence>
<dbReference type="InterPro" id="IPR032640">
    <property type="entry name" value="AMPK1_CBM"/>
</dbReference>
<dbReference type="InterPro" id="IPR050827">
    <property type="entry name" value="CRP1_MDG1_kinase"/>
</dbReference>
<reference evidence="4" key="1">
    <citation type="submission" date="2019-08" db="EMBL/GenBank/DDBJ databases">
        <authorList>
            <person name="Kucharzyk K."/>
            <person name="Murdoch R.W."/>
            <person name="Higgins S."/>
            <person name="Loffler F."/>
        </authorList>
    </citation>
    <scope>NUCLEOTIDE SEQUENCE</scope>
</reference>
<dbReference type="InterPro" id="IPR014756">
    <property type="entry name" value="Ig_E-set"/>
</dbReference>
<protein>
    <recommendedName>
        <fullName evidence="3">AMP-activated protein kinase glycogen-binding domain-containing protein</fullName>
    </recommendedName>
</protein>
<proteinExistence type="inferred from homology"/>
<dbReference type="AlphaFoldDB" id="A0A645DTW2"/>
<dbReference type="SUPFAM" id="SSF81296">
    <property type="entry name" value="E set domains"/>
    <property type="match status" value="1"/>
</dbReference>
<comment type="similarity">
    <text evidence="1">Belongs to the 5'-AMP-activated protein kinase beta subunit family.</text>
</comment>
<comment type="caution">
    <text evidence="4">The sequence shown here is derived from an EMBL/GenBank/DDBJ whole genome shotgun (WGS) entry which is preliminary data.</text>
</comment>
<dbReference type="PANTHER" id="PTHR10343:SF84">
    <property type="entry name" value="5'-AMP-ACTIVATED PROTEIN KINASE SUBUNIT BETA-1"/>
    <property type="match status" value="1"/>
</dbReference>
<accession>A0A645DTW2</accession>
<feature type="domain" description="AMP-activated protein kinase glycogen-binding" evidence="3">
    <location>
        <begin position="32"/>
        <end position="106"/>
    </location>
</feature>
<dbReference type="Pfam" id="PF16561">
    <property type="entry name" value="AMPK1_CBM"/>
    <property type="match status" value="1"/>
</dbReference>
<evidence type="ECO:0000259" key="3">
    <source>
        <dbReference type="Pfam" id="PF16561"/>
    </source>
</evidence>
<name>A0A645DTW2_9ZZZZ</name>
<feature type="region of interest" description="Disordered" evidence="2">
    <location>
        <begin position="1"/>
        <end position="20"/>
    </location>
</feature>